<evidence type="ECO:0000313" key="5">
    <source>
        <dbReference type="EMBL" id="KAF8754549.1"/>
    </source>
</evidence>
<dbReference type="GO" id="GO:0016787">
    <property type="term" value="F:hydrolase activity"/>
    <property type="evidence" value="ECO:0007669"/>
    <property type="project" value="UniProtKB-KW"/>
</dbReference>
<dbReference type="Pfam" id="PF00561">
    <property type="entry name" value="Abhydrolase_1"/>
    <property type="match status" value="1"/>
</dbReference>
<gene>
    <name evidence="5" type="ORF">RHS01_05797</name>
</gene>
<comment type="similarity">
    <text evidence="1">Belongs to the peptidase S33 family.</text>
</comment>
<dbReference type="InterPro" id="IPR051601">
    <property type="entry name" value="Serine_prot/Carboxylest_S33"/>
</dbReference>
<name>A0A8H7ICL4_9AGAM</name>
<dbReference type="InterPro" id="IPR013595">
    <property type="entry name" value="Pept_S33_TAP-like_C"/>
</dbReference>
<dbReference type="Gene3D" id="3.40.50.1820">
    <property type="entry name" value="alpha/beta hydrolase"/>
    <property type="match status" value="1"/>
</dbReference>
<dbReference type="AlphaFoldDB" id="A0A8H7ICL4"/>
<dbReference type="InterPro" id="IPR000073">
    <property type="entry name" value="AB_hydrolase_1"/>
</dbReference>
<dbReference type="SUPFAM" id="SSF53474">
    <property type="entry name" value="alpha/beta-Hydrolases"/>
    <property type="match status" value="1"/>
</dbReference>
<keyword evidence="2" id="KW-0378">Hydrolase</keyword>
<organism evidence="5 6">
    <name type="scientific">Rhizoctonia solani</name>
    <dbReference type="NCBI Taxonomy" id="456999"/>
    <lineage>
        <taxon>Eukaryota</taxon>
        <taxon>Fungi</taxon>
        <taxon>Dikarya</taxon>
        <taxon>Basidiomycota</taxon>
        <taxon>Agaricomycotina</taxon>
        <taxon>Agaricomycetes</taxon>
        <taxon>Cantharellales</taxon>
        <taxon>Ceratobasidiaceae</taxon>
        <taxon>Rhizoctonia</taxon>
    </lineage>
</organism>
<dbReference type="PANTHER" id="PTHR43248">
    <property type="entry name" value="2-SUCCINYL-6-HYDROXY-2,4-CYCLOHEXADIENE-1-CARBOXYLATE SYNTHASE"/>
    <property type="match status" value="1"/>
</dbReference>
<evidence type="ECO:0000256" key="2">
    <source>
        <dbReference type="ARBA" id="ARBA00022801"/>
    </source>
</evidence>
<feature type="domain" description="Peptidase S33 tripeptidyl aminopeptidase-like C-terminal" evidence="4">
    <location>
        <begin position="304"/>
        <end position="364"/>
    </location>
</feature>
<evidence type="ECO:0000313" key="6">
    <source>
        <dbReference type="Proteomes" id="UP000614334"/>
    </source>
</evidence>
<dbReference type="Proteomes" id="UP000614334">
    <property type="component" value="Unassembled WGS sequence"/>
</dbReference>
<comment type="caution">
    <text evidence="5">The sequence shown here is derived from an EMBL/GenBank/DDBJ whole genome shotgun (WGS) entry which is preliminary data.</text>
</comment>
<sequence length="387" mass="42362">MNPGGPGGSGLQTVQGPDGDVIMEHAGGNYDLVSWDPRGVGQTVPRTACFETKAEEDAFWNGSILKAFRLEVRGNFTSQTDLDAFYSKLNESDTLAQRIGEQCVTHSPNTFQYIGTAATVRDMVAMHDVLEGSEKINFWGMSYGTVVGAYFVNMFPDRVGRVILDGVVDPVYWANRPAHEWLGNVFESTEAAFDGFAKECAMRALLIVLSRSKTLPHPAFFEHNQAKRWLQLPDSIDPIDNKLRPRQEPTSDETNLAYAYDYEGIACGDAQDPGDATTKDVFDIVVNVTHRISPTFGPAGVERLSNEADPVTPYLNAKSVADAFGGSAVLIEQAGYGHVSRRMPSNCTISAVQKYLIHNELPNRTISASTKLFVEPLNATSISNTLQ</sequence>
<dbReference type="EMBL" id="JACYCF010000010">
    <property type="protein sequence ID" value="KAF8754549.1"/>
    <property type="molecule type" value="Genomic_DNA"/>
</dbReference>
<proteinExistence type="inferred from homology"/>
<dbReference type="PANTHER" id="PTHR43248:SF25">
    <property type="entry name" value="AB HYDROLASE-1 DOMAIN-CONTAINING PROTEIN-RELATED"/>
    <property type="match status" value="1"/>
</dbReference>
<dbReference type="InterPro" id="IPR029058">
    <property type="entry name" value="AB_hydrolase_fold"/>
</dbReference>
<evidence type="ECO:0000256" key="1">
    <source>
        <dbReference type="ARBA" id="ARBA00010088"/>
    </source>
</evidence>
<evidence type="ECO:0000259" key="3">
    <source>
        <dbReference type="Pfam" id="PF00561"/>
    </source>
</evidence>
<reference evidence="5" key="1">
    <citation type="submission" date="2020-09" db="EMBL/GenBank/DDBJ databases">
        <title>Comparative genome analyses of four rice-infecting Rhizoctonia solani isolates reveal extensive enrichment of homogalacturonan modification genes.</title>
        <authorList>
            <person name="Lee D.-Y."/>
            <person name="Jeon J."/>
            <person name="Kim K.-T."/>
            <person name="Cheong K."/>
            <person name="Song H."/>
            <person name="Choi G."/>
            <person name="Ko J."/>
            <person name="Opiyo S.O."/>
            <person name="Zuo S."/>
            <person name="Madhav S."/>
            <person name="Lee Y.-H."/>
            <person name="Wang G.-L."/>
        </authorList>
    </citation>
    <scope>NUCLEOTIDE SEQUENCE</scope>
    <source>
        <strain evidence="5">AG1-IA B2</strain>
    </source>
</reference>
<dbReference type="Pfam" id="PF08386">
    <property type="entry name" value="Abhydrolase_4"/>
    <property type="match status" value="1"/>
</dbReference>
<feature type="domain" description="AB hydrolase-1" evidence="3">
    <location>
        <begin position="2"/>
        <end position="181"/>
    </location>
</feature>
<protein>
    <submittedName>
        <fullName evidence="5">TAP-like protein</fullName>
    </submittedName>
</protein>
<accession>A0A8H7ICL4</accession>
<evidence type="ECO:0000259" key="4">
    <source>
        <dbReference type="Pfam" id="PF08386"/>
    </source>
</evidence>